<dbReference type="AlphaFoldDB" id="A0A061HM48"/>
<protein>
    <submittedName>
        <fullName evidence="4">Bgt-2955</fullName>
    </submittedName>
</protein>
<reference evidence="5" key="1">
    <citation type="journal article" date="2013" name="Nat. Genet.">
        <title>The wheat powdery mildew genome shows the unique evolution of an obligate biotroph.</title>
        <authorList>
            <person name="Wicker T."/>
            <person name="Oberhaensli S."/>
            <person name="Parlange F."/>
            <person name="Buchmann J.P."/>
            <person name="Shatalina M."/>
            <person name="Roffler S."/>
            <person name="Ben-David R."/>
            <person name="Dolezel J."/>
            <person name="Simkova H."/>
            <person name="Schulze-Lefert P."/>
            <person name="Spanu P.D."/>
            <person name="Bruggmann R."/>
            <person name="Amselem J."/>
            <person name="Quesneville H."/>
            <person name="Ver Loren van Themaat E."/>
            <person name="Paape T."/>
            <person name="Shimizu K.K."/>
            <person name="Keller B."/>
        </authorList>
    </citation>
    <scope>NUCLEOTIDE SEQUENCE [LARGE SCALE GENOMIC DNA]</scope>
    <source>
        <strain evidence="5">96224</strain>
    </source>
</reference>
<keyword evidence="1" id="KW-0175">Coiled coil</keyword>
<dbReference type="Proteomes" id="UP000053110">
    <property type="component" value="Unassembled WGS sequence"/>
</dbReference>
<feature type="coiled-coil region" evidence="1">
    <location>
        <begin position="156"/>
        <end position="249"/>
    </location>
</feature>
<gene>
    <name evidence="3" type="ORF">BGT96224_2955</name>
    <name evidence="4" type="ORF">BGT96224V2_LOCUS414</name>
</gene>
<organism evidence="4">
    <name type="scientific">Blumeria graminis f. sp. tritici 96224</name>
    <dbReference type="NCBI Taxonomy" id="1268274"/>
    <lineage>
        <taxon>Eukaryota</taxon>
        <taxon>Fungi</taxon>
        <taxon>Dikarya</taxon>
        <taxon>Ascomycota</taxon>
        <taxon>Pezizomycotina</taxon>
        <taxon>Leotiomycetes</taxon>
        <taxon>Erysiphales</taxon>
        <taxon>Erysiphaceae</taxon>
        <taxon>Blumeria</taxon>
    </lineage>
</organism>
<reference evidence="3" key="2">
    <citation type="submission" date="2013-01" db="EMBL/GenBank/DDBJ databases">
        <title>The wheat powdery mildew genome reveals unique evolution of an obligate biotroph.</title>
        <authorList>
            <person name="Oberhaensli S."/>
            <person name="Wicker T."/>
            <person name="Keller B."/>
        </authorList>
    </citation>
    <scope>NUCLEOTIDE SEQUENCE</scope>
    <source>
        <strain evidence="3">96224</strain>
    </source>
</reference>
<feature type="compositionally biased region" description="Basic residues" evidence="2">
    <location>
        <begin position="411"/>
        <end position="433"/>
    </location>
</feature>
<dbReference type="EMBL" id="UIGY01000001">
    <property type="protein sequence ID" value="SUZ07298.1"/>
    <property type="molecule type" value="Genomic_DNA"/>
</dbReference>
<reference evidence="4" key="3">
    <citation type="submission" date="2018-07" db="EMBL/GenBank/DDBJ databases">
        <authorList>
            <person name="Quirk P.G."/>
            <person name="Krulwich T.A."/>
        </authorList>
    </citation>
    <scope>NUCLEOTIDE SEQUENCE</scope>
    <source>
        <strain evidence="4">96224</strain>
    </source>
</reference>
<proteinExistence type="predicted"/>
<evidence type="ECO:0000256" key="1">
    <source>
        <dbReference type="SAM" id="Coils"/>
    </source>
</evidence>
<evidence type="ECO:0000256" key="2">
    <source>
        <dbReference type="SAM" id="MobiDB-lite"/>
    </source>
</evidence>
<evidence type="ECO:0000313" key="3">
    <source>
        <dbReference type="EMBL" id="EPQ67487.1"/>
    </source>
</evidence>
<dbReference type="OrthoDB" id="4088568at2759"/>
<feature type="region of interest" description="Disordered" evidence="2">
    <location>
        <begin position="384"/>
        <end position="468"/>
    </location>
</feature>
<sequence>MIDRLNASERRKEELTRKSPLWGTRDLSHSPYEHRMTDCASRRPLGRLSKDSSITFRTDRNFARCRQQALSEITATHFGQEKNDELDRLITQIPKAYTPKITPELRCCCGKVECAFTKKNYIALEQLESEVRTAAQIGQALLARHKQFMHNAEHDLLVMDMKQEKLEDDKKELEKQNIQKQEENRQLYNQLEELNCSVAHSESYIKALEETLDSTRYEFRRLQSLASRTQELENQLATLEQEQEVLQNTIWTTQELEQNAVKRWKTAEQRLLNLQEQLEYIGSEANEEKKRHAEVLARMKKHEVIERKLSIAAKHLKGVGAVSSMLKSNNQHLVSHFAKDVLQDNVDLQLGMAELRQMLLVSNDEVQILREKLMQHQIPDQFESPARASTLRSELTRDNNAKTPNSTQYLHIHHHYHGSFKRDNLRRHKRKRSPNSNSYNNPLGPLQPQNRRHYDNCPVPSKSSVASNPITPLKKRWSSQMFQSAELSPSSVTSSFHSSLRNSLTFDRGTDFNLSSPASPGSSVDHYSPLFDIQKKDNGSVRPSNRIAYGNRNSEVNALEAQSIQSRLDKSTVQICGTQEPDPEDINCRNTYRSELMSKASRKSITSGSGIDIHTLETQSSQIHTFYGNALLHPHLGFPSIASSRGTITSFSFVTACPTLTRQSHQSTSTFLSAVLTKHVKFDSTDRHSFSSAGSLDSKGKFSDWVRGRLKFNQSSNSDTQSLDCTDALMAGIGPGRASHTSLVIATRLPGVNQKGPVPGFVRRIKARPRQASTVEGSYYTIYKNLIEDAETLPL</sequence>
<dbReference type="HOGENOM" id="CLU_008442_1_0_1"/>
<accession>A0A061HM48</accession>
<name>A0A061HM48_BLUGR</name>
<evidence type="ECO:0000313" key="4">
    <source>
        <dbReference type="EMBL" id="SUZ07298.1"/>
    </source>
</evidence>
<evidence type="ECO:0000313" key="5">
    <source>
        <dbReference type="Proteomes" id="UP000053110"/>
    </source>
</evidence>
<dbReference type="EMBL" id="KE373513">
    <property type="protein sequence ID" value="EPQ67487.1"/>
    <property type="molecule type" value="Genomic_DNA"/>
</dbReference>